<dbReference type="GO" id="GO:0051539">
    <property type="term" value="F:4 iron, 4 sulfur cluster binding"/>
    <property type="evidence" value="ECO:0007669"/>
    <property type="project" value="UniProtKB-KW"/>
</dbReference>
<organism evidence="10 11">
    <name type="scientific">Mobiluncus porci</name>
    <dbReference type="NCBI Taxonomy" id="2652278"/>
    <lineage>
        <taxon>Bacteria</taxon>
        <taxon>Bacillati</taxon>
        <taxon>Actinomycetota</taxon>
        <taxon>Actinomycetes</taxon>
        <taxon>Actinomycetales</taxon>
        <taxon>Actinomycetaceae</taxon>
        <taxon>Mobiluncus</taxon>
    </lineage>
</organism>
<dbReference type="InterPro" id="IPR017896">
    <property type="entry name" value="4Fe4S_Fe-S-bd"/>
</dbReference>
<dbReference type="EMBL" id="VUMY01000004">
    <property type="protein sequence ID" value="MST49202.1"/>
    <property type="molecule type" value="Genomic_DNA"/>
</dbReference>
<feature type="domain" description="4Fe-4S ferredoxin-type" evidence="9">
    <location>
        <begin position="847"/>
        <end position="876"/>
    </location>
</feature>
<name>A0A7K0K139_9ACTO</name>
<dbReference type="PROSITE" id="PS00198">
    <property type="entry name" value="4FE4S_FER_1"/>
    <property type="match status" value="2"/>
</dbReference>
<dbReference type="SUPFAM" id="SSF54862">
    <property type="entry name" value="4Fe-4S ferredoxins"/>
    <property type="match status" value="1"/>
</dbReference>
<protein>
    <submittedName>
        <fullName evidence="10">Pyruvate-flavodoxin oxidoreductase</fullName>
    </submittedName>
</protein>
<keyword evidence="7" id="KW-0408">Iron</keyword>
<evidence type="ECO:0000259" key="9">
    <source>
        <dbReference type="PROSITE" id="PS51379"/>
    </source>
</evidence>
<dbReference type="Pfam" id="PF12837">
    <property type="entry name" value="Fer4_6"/>
    <property type="match status" value="1"/>
</dbReference>
<dbReference type="GO" id="GO:0016903">
    <property type="term" value="F:oxidoreductase activity, acting on the aldehyde or oxo group of donors"/>
    <property type="evidence" value="ECO:0007669"/>
    <property type="project" value="InterPro"/>
</dbReference>
<evidence type="ECO:0000313" key="10">
    <source>
        <dbReference type="EMBL" id="MST49202.1"/>
    </source>
</evidence>
<dbReference type="Gene3D" id="3.40.50.920">
    <property type="match status" value="1"/>
</dbReference>
<keyword evidence="11" id="KW-1185">Reference proteome</keyword>
<dbReference type="RefSeq" id="WP_154543627.1">
    <property type="nucleotide sequence ID" value="NZ_VUMY01000004.1"/>
</dbReference>
<dbReference type="SUPFAM" id="SSF52922">
    <property type="entry name" value="TK C-terminal domain-like"/>
    <property type="match status" value="1"/>
</dbReference>
<keyword evidence="10" id="KW-0670">Pyruvate</keyword>
<evidence type="ECO:0000256" key="3">
    <source>
        <dbReference type="ARBA" id="ARBA00022485"/>
    </source>
</evidence>
<dbReference type="Proteomes" id="UP000442535">
    <property type="component" value="Unassembled WGS sequence"/>
</dbReference>
<reference evidence="10 11" key="1">
    <citation type="submission" date="2019-08" db="EMBL/GenBank/DDBJ databases">
        <title>In-depth cultivation of the pig gut microbiome towards novel bacterial diversity and tailored functional studies.</title>
        <authorList>
            <person name="Wylensek D."/>
            <person name="Hitch T.C.A."/>
            <person name="Clavel T."/>
        </authorList>
    </citation>
    <scope>NUCLEOTIDE SEQUENCE [LARGE SCALE GENOMIC DNA]</scope>
    <source>
        <strain evidence="10 11">RF-GAM-744-WT-7</strain>
    </source>
</reference>
<dbReference type="GO" id="GO:0030976">
    <property type="term" value="F:thiamine pyrophosphate binding"/>
    <property type="evidence" value="ECO:0007669"/>
    <property type="project" value="InterPro"/>
</dbReference>
<keyword evidence="6" id="KW-0560">Oxidoreductase</keyword>
<dbReference type="InterPro" id="IPR050722">
    <property type="entry name" value="Pyruvate:ferred/Flavod_OxRd"/>
</dbReference>
<comment type="similarity">
    <text evidence="1">Belongs to the pyruvate:ferredoxin/flavodoxin oxidoreductase family.</text>
</comment>
<dbReference type="InterPro" id="IPR002869">
    <property type="entry name" value="Pyrv_flavodox_OxRed_cen"/>
</dbReference>
<dbReference type="PANTHER" id="PTHR32154">
    <property type="entry name" value="PYRUVATE-FLAVODOXIN OXIDOREDUCTASE-RELATED"/>
    <property type="match status" value="1"/>
</dbReference>
<dbReference type="SUPFAM" id="SSF53323">
    <property type="entry name" value="Pyruvate-ferredoxin oxidoreductase, PFOR, domain III"/>
    <property type="match status" value="1"/>
</dbReference>
<dbReference type="InterPro" id="IPR019752">
    <property type="entry name" value="Pyrv/ketoisovalerate_OxRed_cat"/>
</dbReference>
<evidence type="ECO:0000256" key="5">
    <source>
        <dbReference type="ARBA" id="ARBA00022982"/>
    </source>
</evidence>
<dbReference type="InterPro" id="IPR009014">
    <property type="entry name" value="Transketo_C/PFOR_II"/>
</dbReference>
<keyword evidence="2" id="KW-0813">Transport</keyword>
<evidence type="ECO:0000256" key="2">
    <source>
        <dbReference type="ARBA" id="ARBA00022448"/>
    </source>
</evidence>
<dbReference type="PANTHER" id="PTHR32154:SF0">
    <property type="entry name" value="PYRUVATE-FLAVODOXIN OXIDOREDUCTASE-RELATED"/>
    <property type="match status" value="1"/>
</dbReference>
<proteinExistence type="inferred from homology"/>
<feature type="domain" description="4Fe-4S ferredoxin-type" evidence="9">
    <location>
        <begin position="971"/>
        <end position="1000"/>
    </location>
</feature>
<dbReference type="Pfam" id="PF02775">
    <property type="entry name" value="TPP_enzyme_C"/>
    <property type="match status" value="1"/>
</dbReference>
<evidence type="ECO:0000313" key="11">
    <source>
        <dbReference type="Proteomes" id="UP000442535"/>
    </source>
</evidence>
<dbReference type="Gene3D" id="3.40.50.970">
    <property type="match status" value="2"/>
</dbReference>
<keyword evidence="5" id="KW-0249">Electron transport</keyword>
<dbReference type="InterPro" id="IPR033412">
    <property type="entry name" value="PFOR_II"/>
</dbReference>
<accession>A0A7K0K139</accession>
<dbReference type="Pfam" id="PF01855">
    <property type="entry name" value="POR_N"/>
    <property type="match status" value="1"/>
</dbReference>
<comment type="caution">
    <text evidence="10">The sequence shown here is derived from an EMBL/GenBank/DDBJ whole genome shotgun (WGS) entry which is preliminary data.</text>
</comment>
<dbReference type="InterPro" id="IPR017900">
    <property type="entry name" value="4Fe4S_Fe_S_CS"/>
</dbReference>
<dbReference type="InterPro" id="IPR011766">
    <property type="entry name" value="TPP_enzyme_TPP-bd"/>
</dbReference>
<dbReference type="CDD" id="cd07034">
    <property type="entry name" value="TPP_PYR_PFOR_IOR-alpha_like"/>
    <property type="match status" value="1"/>
</dbReference>
<evidence type="ECO:0000256" key="6">
    <source>
        <dbReference type="ARBA" id="ARBA00023002"/>
    </source>
</evidence>
<evidence type="ECO:0000256" key="8">
    <source>
        <dbReference type="ARBA" id="ARBA00023014"/>
    </source>
</evidence>
<dbReference type="GO" id="GO:0006979">
    <property type="term" value="P:response to oxidative stress"/>
    <property type="evidence" value="ECO:0007669"/>
    <property type="project" value="TreeGrafter"/>
</dbReference>
<evidence type="ECO:0000256" key="7">
    <source>
        <dbReference type="ARBA" id="ARBA00023004"/>
    </source>
</evidence>
<dbReference type="GO" id="GO:0000287">
    <property type="term" value="F:magnesium ion binding"/>
    <property type="evidence" value="ECO:0007669"/>
    <property type="project" value="UniProtKB-ARBA"/>
</dbReference>
<dbReference type="Pfam" id="PF01558">
    <property type="entry name" value="POR"/>
    <property type="match status" value="1"/>
</dbReference>
<keyword evidence="8" id="KW-0411">Iron-sulfur</keyword>
<dbReference type="Gene3D" id="3.30.70.20">
    <property type="match status" value="1"/>
</dbReference>
<sequence length="1667" mass="178413">MSEPKYPGKTEVINGNGAVARVMNQVCGGVIGYPITPSTEISETFQMSLAQGQRNVWGRHPFFFEPEGEHSAQSGAMGAALTGGKFISNASSSQGILYGLESHFVTVGKRIGGFVLQVAARVVSRHSLNVMGGHDDVYSLLPAGYTILFGANPEEAADLALVSYRASSLSLIPVANCMDGFATSHMMSEARLPEAELVREYLGDPEGYIPSPTTAQEILFGAKGRVFQFRQYLTAHESELAEASRDAIVTVLETRADDIEKDIAGWVFDESIAPQLPSDLIPAWRRQYVNAPVRGTRQLIPSLVDVNNPGLTGPVQNQPDFQAGVADHRTHFLADVPRLVRQAMKEYNALTGRDLAPIKCFDTDDADFIFVGMGSICEDVRAVLPHLRAQGLKVGLVQVMLLQPFPEAEVVAALKGAKHVTVLERSDQAALVKFVEAALVKAGQNAAAAKHDRPARYPDIPPLKTGELPILSTGFFGLGGHDVQPRHLIATAKAMAAKDLAPEFYIGSTFFDESATGAQKELQDRLREAYPETTKMALHLEENPKDLLPPETMRIRFHSVGGYGTIATGKLLTDILAEMLHLHSKAAPKYGSEKSGAATNYYITLSPEPIKITNAELEDVEIVVSPDHMVFSHTNPLKGLAEGGTFILQSSESPEKLWATLPAKARKTIREKRINLFILDAFAVAKEHAPDPGLQTRMMGVAFIGAIATKVDRIASGASEEDMLAKIHEQIDHKFGAKGKKIVDANMEVVRDGASHAVRIEWENLPDPEENNSGKCFLPVLSAQMCQRGSNGCALTNGLFDRHYFNKVVAEPFAEGTIGESPVYPGAGYFIPPASSAAKDKGMFRREMPVFDASLCTGCMECALVCPDGAIPNTVFTIETLLNTAAKEAGDAGAPVSAAARSVADAMRAALLATKQRPAMADVFREAAGTVGLEGGAVEAVAGVLGTYPVSRTRPFFDSTEKQAAGTGVLFSATIDPWKCTGCLECVAVCGPNALIATDQDAAVLEDAQTRFAFLTKLPNSPKEFSDPNSGPSVDMKRIFLNRDNYYATIGGHGACKGCGEVTAIRQTMALANEINHGRVAGHRAELEELVGGLKDKLKTLDESSELAAIAKSAMERLDRRLYRYEGPGGGRGPAGTVVANSTGCSSVYASTAPFNPYQEPWVNGLFQDAQPLAKGIFEGLAADLSTDVLALRQARAILDGATDPAKIPSDAPEWKKFTDEELALLPAVMSISGDGAAYDIGFGAMSRVLASGTPIKMLVLNTGAYSNTGGQASTASLEGQDSDLSRYGTFQKGKSEQRKELGLLAAMHPNVLVVSTSTSYQGHFLKNVSHALSQTDFPAVIDVYTPCQPEHGIGDDQAAEQSRLAVKSRISPLYVHEPANAEFTDRFMLDGNPDPKKLWSHYKLSYKDEEGKTKLMDLPYTPADFAYSELRFKKHFGKLAEDATNPTPLADFIEMPPEARAGSTPFIYAAGRGGALVKVRVSPEMVKLTNQCKQYWTFLQYLSGQDLKDLRKANGELEKDFADKLKAAEAEKEETLDLIAQAMAEVAATGSTDVPLPFIGGVGGGAAGASGAAGAAGAGAAGSGDAGGDGGAPFIYDPATIVKCTDCKTCYQEIPEYFEASTEVINGVPTPVARLIPGSIESVEVTPELRARIKKVIANCDAEIIL</sequence>
<evidence type="ECO:0000256" key="4">
    <source>
        <dbReference type="ARBA" id="ARBA00022723"/>
    </source>
</evidence>
<evidence type="ECO:0000256" key="1">
    <source>
        <dbReference type="ARBA" id="ARBA00009032"/>
    </source>
</evidence>
<dbReference type="SUPFAM" id="SSF52518">
    <property type="entry name" value="Thiamin diphosphate-binding fold (THDP-binding)"/>
    <property type="match status" value="2"/>
</dbReference>
<keyword evidence="4" id="KW-0479">Metal-binding</keyword>
<keyword evidence="3" id="KW-0004">4Fe-4S</keyword>
<dbReference type="Gene3D" id="3.40.920.10">
    <property type="entry name" value="Pyruvate-ferredoxin oxidoreductase, PFOR, domain III"/>
    <property type="match status" value="1"/>
</dbReference>
<dbReference type="InterPro" id="IPR029061">
    <property type="entry name" value="THDP-binding"/>
</dbReference>
<dbReference type="PROSITE" id="PS51379">
    <property type="entry name" value="4FE4S_FER_2"/>
    <property type="match status" value="2"/>
</dbReference>
<dbReference type="InterPro" id="IPR002880">
    <property type="entry name" value="Pyrv_Fd/Flavodoxin_OxRdtase_N"/>
</dbReference>
<dbReference type="Pfam" id="PF17147">
    <property type="entry name" value="PFOR_II"/>
    <property type="match status" value="1"/>
</dbReference>
<gene>
    <name evidence="10" type="ORF">FYJ63_02900</name>
</gene>